<feature type="domain" description="EF-hand" evidence="1">
    <location>
        <begin position="14"/>
        <end position="49"/>
    </location>
</feature>
<dbReference type="AlphaFoldDB" id="A0A225NV51"/>
<sequence>MLDADGDGAISKPEFDTFSNFAFDQMDTNDNGMISASEYGQALPADGFGDLDLDNSGDLSQDEFNMQMSKDFAAADRDGNGLLD</sequence>
<comment type="caution">
    <text evidence="2">The sequence shown here is derived from an EMBL/GenBank/DDBJ whole genome shotgun (WGS) entry which is preliminary data.</text>
</comment>
<dbReference type="SUPFAM" id="SSF47473">
    <property type="entry name" value="EF-hand"/>
    <property type="match status" value="1"/>
</dbReference>
<keyword evidence="3" id="KW-1185">Reference proteome</keyword>
<proteinExistence type="predicted"/>
<dbReference type="PROSITE" id="PS00018">
    <property type="entry name" value="EF_HAND_1"/>
    <property type="match status" value="1"/>
</dbReference>
<dbReference type="InterPro" id="IPR011992">
    <property type="entry name" value="EF-hand-dom_pair"/>
</dbReference>
<dbReference type="Proteomes" id="UP000215377">
    <property type="component" value="Unassembled WGS sequence"/>
</dbReference>
<dbReference type="Pfam" id="PF13202">
    <property type="entry name" value="EF-hand_5"/>
    <property type="match status" value="3"/>
</dbReference>
<name>A0A225NV51_9RHOB</name>
<accession>A0A225NV51</accession>
<gene>
    <name evidence="2" type="ORF">ATO3_01945</name>
</gene>
<evidence type="ECO:0000313" key="2">
    <source>
        <dbReference type="EMBL" id="OWU78030.1"/>
    </source>
</evidence>
<reference evidence="2 3" key="1">
    <citation type="submission" date="2013-04" db="EMBL/GenBank/DDBJ databases">
        <title>Oceanicola sp. 22II1-22F33 Genome Sequencing.</title>
        <authorList>
            <person name="Lai Q."/>
            <person name="Li G."/>
            <person name="Shao Z."/>
        </authorList>
    </citation>
    <scope>NUCLEOTIDE SEQUENCE [LARGE SCALE GENOMIC DNA]</scope>
    <source>
        <strain evidence="2 3">22II1-22F33</strain>
    </source>
</reference>
<dbReference type="InterPro" id="IPR002048">
    <property type="entry name" value="EF_hand_dom"/>
</dbReference>
<dbReference type="GO" id="GO:0005509">
    <property type="term" value="F:calcium ion binding"/>
    <property type="evidence" value="ECO:0007669"/>
    <property type="project" value="InterPro"/>
</dbReference>
<evidence type="ECO:0000313" key="3">
    <source>
        <dbReference type="Proteomes" id="UP000215377"/>
    </source>
</evidence>
<protein>
    <recommendedName>
        <fullName evidence="1">EF-hand domain-containing protein</fullName>
    </recommendedName>
</protein>
<evidence type="ECO:0000259" key="1">
    <source>
        <dbReference type="PROSITE" id="PS50222"/>
    </source>
</evidence>
<dbReference type="PROSITE" id="PS50222">
    <property type="entry name" value="EF_HAND_2"/>
    <property type="match status" value="1"/>
</dbReference>
<organism evidence="2 3">
    <name type="scientific">Marinibacterium profundimaris</name>
    <dbReference type="NCBI Taxonomy" id="1679460"/>
    <lineage>
        <taxon>Bacteria</taxon>
        <taxon>Pseudomonadati</taxon>
        <taxon>Pseudomonadota</taxon>
        <taxon>Alphaproteobacteria</taxon>
        <taxon>Rhodobacterales</taxon>
        <taxon>Paracoccaceae</taxon>
        <taxon>Marinibacterium</taxon>
    </lineage>
</organism>
<dbReference type="EMBL" id="AQQR01000001">
    <property type="protein sequence ID" value="OWU78030.1"/>
    <property type="molecule type" value="Genomic_DNA"/>
</dbReference>
<dbReference type="Gene3D" id="1.10.238.10">
    <property type="entry name" value="EF-hand"/>
    <property type="match status" value="1"/>
</dbReference>
<dbReference type="InterPro" id="IPR018247">
    <property type="entry name" value="EF_Hand_1_Ca_BS"/>
</dbReference>